<proteinExistence type="predicted"/>
<evidence type="ECO:0000256" key="1">
    <source>
        <dbReference type="SAM" id="MobiDB-lite"/>
    </source>
</evidence>
<name>A0A0E0D3J9_9ORYZ</name>
<evidence type="ECO:0000313" key="2">
    <source>
        <dbReference type="EnsemblPlants" id="OMERI03G23120.1"/>
    </source>
</evidence>
<reference evidence="2" key="1">
    <citation type="submission" date="2015-04" db="UniProtKB">
        <authorList>
            <consortium name="EnsemblPlants"/>
        </authorList>
    </citation>
    <scope>IDENTIFICATION</scope>
</reference>
<dbReference type="Proteomes" id="UP000008021">
    <property type="component" value="Chromosome 3"/>
</dbReference>
<accession>A0A0E0D3J9</accession>
<organism evidence="2">
    <name type="scientific">Oryza meridionalis</name>
    <dbReference type="NCBI Taxonomy" id="40149"/>
    <lineage>
        <taxon>Eukaryota</taxon>
        <taxon>Viridiplantae</taxon>
        <taxon>Streptophyta</taxon>
        <taxon>Embryophyta</taxon>
        <taxon>Tracheophyta</taxon>
        <taxon>Spermatophyta</taxon>
        <taxon>Magnoliopsida</taxon>
        <taxon>Liliopsida</taxon>
        <taxon>Poales</taxon>
        <taxon>Poaceae</taxon>
        <taxon>BOP clade</taxon>
        <taxon>Oryzoideae</taxon>
        <taxon>Oryzeae</taxon>
        <taxon>Oryzinae</taxon>
        <taxon>Oryza</taxon>
    </lineage>
</organism>
<protein>
    <recommendedName>
        <fullName evidence="4">Protein FAR1-RELATED SEQUENCE</fullName>
    </recommendedName>
</protein>
<evidence type="ECO:0000313" key="3">
    <source>
        <dbReference type="Proteomes" id="UP000008021"/>
    </source>
</evidence>
<dbReference type="HOGENOM" id="CLU_2030435_0_0_1"/>
<dbReference type="EnsemblPlants" id="OMERI03G23120.1">
    <property type="protein sequence ID" value="OMERI03G23120.1"/>
    <property type="gene ID" value="OMERI03G23120"/>
</dbReference>
<keyword evidence="3" id="KW-1185">Reference proteome</keyword>
<sequence length="122" mass="14005">MLGSQKKPSLHAPGVSCVPRPSEGAHVEPAVSPRLTYLAWPHCSACPDATECLHRLGLLWHTMAENEVSLEEMEEYNMVASKHFRSEEDGYKFYNEYARCKGFSIRRDKVKRFSGTELVFWR</sequence>
<feature type="region of interest" description="Disordered" evidence="1">
    <location>
        <begin position="1"/>
        <end position="26"/>
    </location>
</feature>
<dbReference type="AlphaFoldDB" id="A0A0E0D3J9"/>
<reference evidence="2" key="2">
    <citation type="submission" date="2018-05" db="EMBL/GenBank/DDBJ databases">
        <title>OmerRS3 (Oryza meridionalis Reference Sequence Version 3).</title>
        <authorList>
            <person name="Zhang J."/>
            <person name="Kudrna D."/>
            <person name="Lee S."/>
            <person name="Talag J."/>
            <person name="Welchert J."/>
            <person name="Wing R.A."/>
        </authorList>
    </citation>
    <scope>NUCLEOTIDE SEQUENCE [LARGE SCALE GENOMIC DNA]</scope>
    <source>
        <strain evidence="2">cv. OR44</strain>
    </source>
</reference>
<dbReference type="Gramene" id="OMERI03G23120.1">
    <property type="protein sequence ID" value="OMERI03G23120.1"/>
    <property type="gene ID" value="OMERI03G23120"/>
</dbReference>
<evidence type="ECO:0008006" key="4">
    <source>
        <dbReference type="Google" id="ProtNLM"/>
    </source>
</evidence>